<evidence type="ECO:0000256" key="1">
    <source>
        <dbReference type="SAM" id="MobiDB-lite"/>
    </source>
</evidence>
<dbReference type="Proteomes" id="UP000422822">
    <property type="component" value="Chromosome"/>
</dbReference>
<gene>
    <name evidence="2" type="ORF">EDL80_04680</name>
</gene>
<evidence type="ECO:0000313" key="2">
    <source>
        <dbReference type="EMBL" id="QGR03823.1"/>
    </source>
</evidence>
<feature type="region of interest" description="Disordered" evidence="1">
    <location>
        <begin position="1"/>
        <end position="73"/>
    </location>
</feature>
<accession>A0AAE6UL25</accession>
<keyword evidence="3" id="KW-1185">Reference proteome</keyword>
<name>A0AAE6UL25_EHRRU</name>
<sequence length="478" mass="53809">MDKGQASSTLEDVYIKQGARPKRRGQHGTVILKQETQQPSSALEKIDVKQSAKSKREKIKLSSQESKHIKSTGPLGKKSNFYVGAITHNKTYGVPFPSTCVGQLTYYVDKLTLTPTEHVDDLQESMVSGKYSSKFANIPGQIPGQILARLQNLHFSYLCELLGELFIVEHNILSMNKVYYDVLSGITSHANMAVSLLKLNICSQLAFALNVSAVGNAMLLTCLNSMDFYVIDRICIEAHEILQKCKSNAECRISMLSIFTCYLDCQNDGIDNYTSYSSSFYAASIELLNHLISAKLCRKTSYPPVVLDMIDLLIVSCGIQLGLVCRNVDLYYETKRYYCARFDKLHNTGLVAFMYKLSEVFQFKCYVTSLLYDYGLVDLGGMKYPSILLSVSSPNFASRWCQLVEQNCEKFSYIIQSISNNIICHANVENMCNLYLMVKEYELVCAASTSYPGAGNGNELLCYEEKEVKDHKKQEYTR</sequence>
<proteinExistence type="predicted"/>
<feature type="compositionally biased region" description="Polar residues" evidence="1">
    <location>
        <begin position="1"/>
        <end position="10"/>
    </location>
</feature>
<reference evidence="2 3" key="1">
    <citation type="submission" date="2018-10" db="EMBL/GenBank/DDBJ databases">
        <title>Propagation and draft genome sequences of three atypical Erhlichia ruminantium isolates.</title>
        <authorList>
            <person name="Liebenberg J."/>
            <person name="Steyn H."/>
            <person name="Josemans A."/>
            <person name="Zweygarth E."/>
        </authorList>
    </citation>
    <scope>NUCLEOTIDE SEQUENCE [LARGE SCALE GENOMIC DNA]</scope>
    <source>
        <strain evidence="2 3">Omatjenne</strain>
    </source>
</reference>
<organism evidence="2 3">
    <name type="scientific">Ehrlichia ruminantium</name>
    <name type="common">heartwater rickettsia</name>
    <name type="synonym">Cowdria ruminantium</name>
    <dbReference type="NCBI Taxonomy" id="779"/>
    <lineage>
        <taxon>Bacteria</taxon>
        <taxon>Pseudomonadati</taxon>
        <taxon>Pseudomonadota</taxon>
        <taxon>Alphaproteobacteria</taxon>
        <taxon>Rickettsiales</taxon>
        <taxon>Anaplasmataceae</taxon>
        <taxon>Ehrlichia</taxon>
    </lineage>
</organism>
<dbReference type="EMBL" id="CP033455">
    <property type="protein sequence ID" value="QGR03823.1"/>
    <property type="molecule type" value="Genomic_DNA"/>
</dbReference>
<dbReference type="AlphaFoldDB" id="A0AAE6UL25"/>
<evidence type="ECO:0000313" key="3">
    <source>
        <dbReference type="Proteomes" id="UP000422822"/>
    </source>
</evidence>
<protein>
    <recommendedName>
        <fullName evidence="4">DUF3514 domain-containing protein</fullName>
    </recommendedName>
</protein>
<evidence type="ECO:0008006" key="4">
    <source>
        <dbReference type="Google" id="ProtNLM"/>
    </source>
</evidence>